<keyword evidence="3" id="KW-0862">Zinc</keyword>
<dbReference type="GO" id="GO:0008270">
    <property type="term" value="F:zinc ion binding"/>
    <property type="evidence" value="ECO:0007669"/>
    <property type="project" value="UniProtKB-KW"/>
</dbReference>
<keyword evidence="6" id="KW-0539">Nucleus</keyword>
<accession>A0A667YIN4</accession>
<evidence type="ECO:0000313" key="9">
    <source>
        <dbReference type="Ensembl" id="ENSMMDP00005027747.1"/>
    </source>
</evidence>
<evidence type="ECO:0000256" key="2">
    <source>
        <dbReference type="ARBA" id="ARBA00022771"/>
    </source>
</evidence>
<dbReference type="AlphaFoldDB" id="A0A667YIN4"/>
<evidence type="ECO:0000256" key="5">
    <source>
        <dbReference type="PROSITE-ProRule" id="PRU00309"/>
    </source>
</evidence>
<dbReference type="PANTHER" id="PTHR46600">
    <property type="entry name" value="THAP DOMAIN-CONTAINING"/>
    <property type="match status" value="1"/>
</dbReference>
<keyword evidence="4 5" id="KW-0238">DNA-binding</keyword>
<dbReference type="GO" id="GO:0006357">
    <property type="term" value="P:regulation of transcription by RNA polymerase II"/>
    <property type="evidence" value="ECO:0007669"/>
    <property type="project" value="TreeGrafter"/>
</dbReference>
<dbReference type="InterPro" id="IPR006612">
    <property type="entry name" value="THAP_Znf"/>
</dbReference>
<dbReference type="Ensembl" id="ENSMMDT00005028418.1">
    <property type="protein sequence ID" value="ENSMMDP00005027747.1"/>
    <property type="gene ID" value="ENSMMDG00005013300.1"/>
</dbReference>
<comment type="function">
    <text evidence="6">DNA-binding transcription regulator that regulates endothelial cell proliferation and G1/S cell-cycle progression. Specifically binds the 5'-[AT]NTNN[GT]GGCA[AGT]-3' core DNA sequence and acts by modulating expression of pRB-E2F cell-cycle target genes.</text>
</comment>
<dbReference type="GO" id="GO:0001935">
    <property type="term" value="P:endothelial cell proliferation"/>
    <property type="evidence" value="ECO:0007669"/>
    <property type="project" value="UniProtKB-UniRule"/>
</dbReference>
<keyword evidence="6" id="KW-0175">Coiled coil</keyword>
<dbReference type="GO" id="GO:0000978">
    <property type="term" value="F:RNA polymerase II cis-regulatory region sequence-specific DNA binding"/>
    <property type="evidence" value="ECO:0007669"/>
    <property type="project" value="TreeGrafter"/>
</dbReference>
<reference evidence="9" key="1">
    <citation type="submission" date="2019-06" db="EMBL/GenBank/DDBJ databases">
        <authorList>
            <consortium name="Wellcome Sanger Institute Data Sharing"/>
        </authorList>
    </citation>
    <scope>NUCLEOTIDE SEQUENCE [LARGE SCALE GENOMIC DNA]</scope>
</reference>
<name>A0A667YIN4_9TELE</name>
<evidence type="ECO:0000256" key="4">
    <source>
        <dbReference type="ARBA" id="ARBA00023125"/>
    </source>
</evidence>
<comment type="similarity">
    <text evidence="6">Belongs to the THAP1 family.</text>
</comment>
<protein>
    <recommendedName>
        <fullName evidence="6">THAP domain-containing protein 1</fullName>
    </recommendedName>
</protein>
<dbReference type="SMART" id="SM00692">
    <property type="entry name" value="DM3"/>
    <property type="match status" value="1"/>
</dbReference>
<sequence length="156" mass="17635">LGPSCIPASCSCSCSCSSKFNSSLSFHQFPKDGEIRRRWIVNVRRDKFTIGHHTRVCSRHFQSVDVNEPAEGGRRILKPGAVPVLFLWNNYSLGERRLGVWERRDRPETMDEDTGDVDVAGANSEHDYSTSPEPTLVDTVKRTIVCGKRSSWRILL</sequence>
<dbReference type="Pfam" id="PF05485">
    <property type="entry name" value="THAP"/>
    <property type="match status" value="1"/>
</dbReference>
<dbReference type="GO" id="GO:0003700">
    <property type="term" value="F:DNA-binding transcription factor activity"/>
    <property type="evidence" value="ECO:0007669"/>
    <property type="project" value="UniProtKB-UniRule"/>
</dbReference>
<evidence type="ECO:0000259" key="8">
    <source>
        <dbReference type="PROSITE" id="PS50950"/>
    </source>
</evidence>
<feature type="domain" description="THAP-type" evidence="8">
    <location>
        <begin position="6"/>
        <end position="86"/>
    </location>
</feature>
<evidence type="ECO:0000256" key="3">
    <source>
        <dbReference type="ARBA" id="ARBA00022833"/>
    </source>
</evidence>
<keyword evidence="6" id="KW-0804">Transcription</keyword>
<comment type="subcellular location">
    <subcellularLocation>
        <location evidence="6">Nucleus</location>
        <location evidence="6">Nucleoplasm</location>
    </subcellularLocation>
</comment>
<dbReference type="GeneTree" id="ENSGT00940000164656"/>
<reference evidence="9" key="3">
    <citation type="submission" date="2025-09" db="UniProtKB">
        <authorList>
            <consortium name="Ensembl"/>
        </authorList>
    </citation>
    <scope>IDENTIFICATION</scope>
</reference>
<keyword evidence="1" id="KW-0479">Metal-binding</keyword>
<keyword evidence="6" id="KW-0805">Transcription regulation</keyword>
<keyword evidence="6" id="KW-0131">Cell cycle</keyword>
<reference evidence="9" key="2">
    <citation type="submission" date="2025-08" db="UniProtKB">
        <authorList>
            <consortium name="Ensembl"/>
        </authorList>
    </citation>
    <scope>IDENTIFICATION</scope>
</reference>
<dbReference type="PANTHER" id="PTHR46600:SF7">
    <property type="entry name" value="SI:DKEY-228B2.6-RELATED"/>
    <property type="match status" value="1"/>
</dbReference>
<dbReference type="InterPro" id="IPR038441">
    <property type="entry name" value="THAP_Znf_sf"/>
</dbReference>
<evidence type="ECO:0000256" key="6">
    <source>
        <dbReference type="RuleBase" id="RU369073"/>
    </source>
</evidence>
<evidence type="ECO:0000313" key="10">
    <source>
        <dbReference type="Proteomes" id="UP000472263"/>
    </source>
</evidence>
<organism evidence="9 10">
    <name type="scientific">Myripristis murdjan</name>
    <name type="common">pinecone soldierfish</name>
    <dbReference type="NCBI Taxonomy" id="586833"/>
    <lineage>
        <taxon>Eukaryota</taxon>
        <taxon>Metazoa</taxon>
        <taxon>Chordata</taxon>
        <taxon>Craniata</taxon>
        <taxon>Vertebrata</taxon>
        <taxon>Euteleostomi</taxon>
        <taxon>Actinopterygii</taxon>
        <taxon>Neopterygii</taxon>
        <taxon>Teleostei</taxon>
        <taxon>Neoteleostei</taxon>
        <taxon>Acanthomorphata</taxon>
        <taxon>Holocentriformes</taxon>
        <taxon>Holocentridae</taxon>
        <taxon>Myripristis</taxon>
    </lineage>
</organism>
<feature type="region of interest" description="Disordered" evidence="7">
    <location>
        <begin position="105"/>
        <end position="134"/>
    </location>
</feature>
<dbReference type="Gene3D" id="6.20.210.20">
    <property type="entry name" value="THAP domain"/>
    <property type="match status" value="1"/>
</dbReference>
<evidence type="ECO:0000256" key="7">
    <source>
        <dbReference type="SAM" id="MobiDB-lite"/>
    </source>
</evidence>
<dbReference type="InterPro" id="IPR026516">
    <property type="entry name" value="THAP1/10"/>
</dbReference>
<proteinExistence type="inferred from homology"/>
<dbReference type="PROSITE" id="PS50950">
    <property type="entry name" value="ZF_THAP"/>
    <property type="match status" value="1"/>
</dbReference>
<keyword evidence="10" id="KW-1185">Reference proteome</keyword>
<evidence type="ECO:0000256" key="1">
    <source>
        <dbReference type="ARBA" id="ARBA00022723"/>
    </source>
</evidence>
<dbReference type="SUPFAM" id="SSF57716">
    <property type="entry name" value="Glucocorticoid receptor-like (DNA-binding domain)"/>
    <property type="match status" value="1"/>
</dbReference>
<keyword evidence="2 5" id="KW-0863">Zinc-finger</keyword>
<dbReference type="SMART" id="SM00980">
    <property type="entry name" value="THAP"/>
    <property type="match status" value="1"/>
</dbReference>
<dbReference type="InParanoid" id="A0A667YIN4"/>
<dbReference type="Proteomes" id="UP000472263">
    <property type="component" value="Chromosome 11"/>
</dbReference>
<dbReference type="GO" id="GO:0005654">
    <property type="term" value="C:nucleoplasm"/>
    <property type="evidence" value="ECO:0007669"/>
    <property type="project" value="UniProtKB-SubCell"/>
</dbReference>